<dbReference type="Proteomes" id="UP000887574">
    <property type="component" value="Unplaced"/>
</dbReference>
<name>A0A915CMG4_9BILA</name>
<proteinExistence type="predicted"/>
<dbReference type="AlphaFoldDB" id="A0A915CMG4"/>
<reference evidence="2" key="1">
    <citation type="submission" date="2022-11" db="UniProtKB">
        <authorList>
            <consortium name="WormBaseParasite"/>
        </authorList>
    </citation>
    <scope>IDENTIFICATION</scope>
</reference>
<keyword evidence="1" id="KW-1185">Reference proteome</keyword>
<accession>A0A915CMG4</accession>
<sequence>MCSSIFEDSIPFGQELLNENGPVGIGLLPNDRQMDKIFQWFSAKYYRYQQTFDEVGAVKIVPSKNFIDSNKGEIMIIMAGAIHEGFNWALITLKMSTVDIQGFSRLMSNMVVNAIRRERSISCCRHIQHKTTGQIHQGEQSTFTSTPRPKIRIKIKKEVVEGQQTQFKIKKELSVDEGQENIKTEIEQKVAGDKENISDEFKIKVKTLLTNKTCILF</sequence>
<protein>
    <submittedName>
        <fullName evidence="2">Uncharacterized protein</fullName>
    </submittedName>
</protein>
<organism evidence="1 2">
    <name type="scientific">Ditylenchus dipsaci</name>
    <dbReference type="NCBI Taxonomy" id="166011"/>
    <lineage>
        <taxon>Eukaryota</taxon>
        <taxon>Metazoa</taxon>
        <taxon>Ecdysozoa</taxon>
        <taxon>Nematoda</taxon>
        <taxon>Chromadorea</taxon>
        <taxon>Rhabditida</taxon>
        <taxon>Tylenchina</taxon>
        <taxon>Tylenchomorpha</taxon>
        <taxon>Sphaerularioidea</taxon>
        <taxon>Anguinidae</taxon>
        <taxon>Anguininae</taxon>
        <taxon>Ditylenchus</taxon>
    </lineage>
</organism>
<evidence type="ECO:0000313" key="2">
    <source>
        <dbReference type="WBParaSite" id="jg1054"/>
    </source>
</evidence>
<dbReference type="WBParaSite" id="jg1054">
    <property type="protein sequence ID" value="jg1054"/>
    <property type="gene ID" value="jg1054"/>
</dbReference>
<evidence type="ECO:0000313" key="1">
    <source>
        <dbReference type="Proteomes" id="UP000887574"/>
    </source>
</evidence>